<protein>
    <submittedName>
        <fullName evidence="2">Uncharacterized protein</fullName>
    </submittedName>
</protein>
<dbReference type="EMBL" id="JACEIK010003688">
    <property type="protein sequence ID" value="MCD9642723.1"/>
    <property type="molecule type" value="Genomic_DNA"/>
</dbReference>
<sequence>MGAQVTAIEEAKQMSTMQQDELMGNLQICELKKIDKVAEEPKKERNLAEVRGRNKKGFNGGSISFRGGKKGTVVGIGKIGSRHELEILGVINPKAEEPKWVMAMQDELNQFERSKDHELLRTKVKDLRAHIERKKEASVTQHIVLVALITGFSSHLFLSSLPLLSPFLIHHHLPLDRPIHFFLLNIYKVFDIILGYN</sequence>
<proteinExistence type="predicted"/>
<evidence type="ECO:0000256" key="1">
    <source>
        <dbReference type="SAM" id="Phobius"/>
    </source>
</evidence>
<evidence type="ECO:0000313" key="3">
    <source>
        <dbReference type="Proteomes" id="UP000823775"/>
    </source>
</evidence>
<keyword evidence="1" id="KW-0472">Membrane</keyword>
<keyword evidence="3" id="KW-1185">Reference proteome</keyword>
<comment type="caution">
    <text evidence="2">The sequence shown here is derived from an EMBL/GenBank/DDBJ whole genome shotgun (WGS) entry which is preliminary data.</text>
</comment>
<organism evidence="2 3">
    <name type="scientific">Datura stramonium</name>
    <name type="common">Jimsonweed</name>
    <name type="synonym">Common thornapple</name>
    <dbReference type="NCBI Taxonomy" id="4076"/>
    <lineage>
        <taxon>Eukaryota</taxon>
        <taxon>Viridiplantae</taxon>
        <taxon>Streptophyta</taxon>
        <taxon>Embryophyta</taxon>
        <taxon>Tracheophyta</taxon>
        <taxon>Spermatophyta</taxon>
        <taxon>Magnoliopsida</taxon>
        <taxon>eudicotyledons</taxon>
        <taxon>Gunneridae</taxon>
        <taxon>Pentapetalae</taxon>
        <taxon>asterids</taxon>
        <taxon>lamiids</taxon>
        <taxon>Solanales</taxon>
        <taxon>Solanaceae</taxon>
        <taxon>Solanoideae</taxon>
        <taxon>Datureae</taxon>
        <taxon>Datura</taxon>
    </lineage>
</organism>
<feature type="transmembrane region" description="Helical" evidence="1">
    <location>
        <begin position="143"/>
        <end position="167"/>
    </location>
</feature>
<keyword evidence="1" id="KW-1133">Transmembrane helix</keyword>
<evidence type="ECO:0000313" key="2">
    <source>
        <dbReference type="EMBL" id="MCD9642723.1"/>
    </source>
</evidence>
<accession>A0ABS8V6P3</accession>
<dbReference type="Proteomes" id="UP000823775">
    <property type="component" value="Unassembled WGS sequence"/>
</dbReference>
<name>A0ABS8V6P3_DATST</name>
<keyword evidence="1" id="KW-0812">Transmembrane</keyword>
<gene>
    <name evidence="2" type="ORF">HAX54_029631</name>
</gene>
<feature type="transmembrane region" description="Helical" evidence="1">
    <location>
        <begin position="179"/>
        <end position="196"/>
    </location>
</feature>
<reference evidence="2 3" key="1">
    <citation type="journal article" date="2021" name="BMC Genomics">
        <title>Datura genome reveals duplications of psychoactive alkaloid biosynthetic genes and high mutation rate following tissue culture.</title>
        <authorList>
            <person name="Rajewski A."/>
            <person name="Carter-House D."/>
            <person name="Stajich J."/>
            <person name="Litt A."/>
        </authorList>
    </citation>
    <scope>NUCLEOTIDE SEQUENCE [LARGE SCALE GENOMIC DNA]</scope>
    <source>
        <strain evidence="2">AR-01</strain>
    </source>
</reference>